<evidence type="ECO:0000313" key="2">
    <source>
        <dbReference type="Proteomes" id="UP000502297"/>
    </source>
</evidence>
<dbReference type="KEGG" id="asha:G8E00_13930"/>
<dbReference type="Proteomes" id="UP000502297">
    <property type="component" value="Chromosome"/>
</dbReference>
<protein>
    <submittedName>
        <fullName evidence="1">Uncharacterized protein</fullName>
    </submittedName>
</protein>
<dbReference type="EMBL" id="CP049801">
    <property type="protein sequence ID" value="QIO06957.1"/>
    <property type="molecule type" value="Genomic_DNA"/>
</dbReference>
<accession>A0A6G8RYI1</accession>
<dbReference type="AlphaFoldDB" id="A0A6G8RYI1"/>
<reference evidence="1 2" key="1">
    <citation type="submission" date="2020-03" db="EMBL/GenBank/DDBJ databases">
        <authorList>
            <person name="Zhu W."/>
        </authorList>
    </citation>
    <scope>NUCLEOTIDE SEQUENCE [LARGE SCALE GENOMIC DNA]</scope>
    <source>
        <strain evidence="1 2">323-1</strain>
    </source>
</reference>
<dbReference type="RefSeq" id="WP_166225535.1">
    <property type="nucleotide sequence ID" value="NZ_CP049801.1"/>
</dbReference>
<keyword evidence="2" id="KW-1185">Reference proteome</keyword>
<evidence type="ECO:0000313" key="1">
    <source>
        <dbReference type="EMBL" id="QIO06957.1"/>
    </source>
</evidence>
<sequence>MNHLSPEMARFQLELGELPHQKKRSFEAFRLGLKTHEKVYEELADHKQADICSINIPVRNLVIANVEYANQLNSYYDENYLYETLLQALVEEAILNKCSL</sequence>
<proteinExistence type="predicted"/>
<name>A0A6G8RYI1_9GAMM</name>
<organism evidence="1 2">
    <name type="scientific">Acinetobacter shaoyimingii</name>
    <dbReference type="NCBI Taxonomy" id="2715164"/>
    <lineage>
        <taxon>Bacteria</taxon>
        <taxon>Pseudomonadati</taxon>
        <taxon>Pseudomonadota</taxon>
        <taxon>Gammaproteobacteria</taxon>
        <taxon>Moraxellales</taxon>
        <taxon>Moraxellaceae</taxon>
        <taxon>Acinetobacter</taxon>
    </lineage>
</organism>
<gene>
    <name evidence="1" type="ORF">G8E00_13930</name>
</gene>